<reference evidence="9" key="1">
    <citation type="journal article" date="2019" name="Int. J. Syst. Evol. Microbiol.">
        <title>The Global Catalogue of Microorganisms (GCM) 10K type strain sequencing project: providing services to taxonomists for standard genome sequencing and annotation.</title>
        <authorList>
            <consortium name="The Broad Institute Genomics Platform"/>
            <consortium name="The Broad Institute Genome Sequencing Center for Infectious Disease"/>
            <person name="Wu L."/>
            <person name="Ma J."/>
        </authorList>
    </citation>
    <scope>NUCLEOTIDE SEQUENCE [LARGE SCALE GENOMIC DNA]</scope>
    <source>
        <strain evidence="9">KCTC 22154</strain>
    </source>
</reference>
<dbReference type="PANTHER" id="PTHR10209:SF881">
    <property type="entry name" value="FI07970P-RELATED"/>
    <property type="match status" value="1"/>
</dbReference>
<dbReference type="Pfam" id="PF14226">
    <property type="entry name" value="DIOX_N"/>
    <property type="match status" value="1"/>
</dbReference>
<accession>A0A8H9I309</accession>
<evidence type="ECO:0000256" key="2">
    <source>
        <dbReference type="ARBA" id="ARBA00022723"/>
    </source>
</evidence>
<dbReference type="InterPro" id="IPR026992">
    <property type="entry name" value="DIOX_N"/>
</dbReference>
<evidence type="ECO:0000313" key="9">
    <source>
        <dbReference type="Proteomes" id="UP000623776"/>
    </source>
</evidence>
<evidence type="ECO:0000256" key="1">
    <source>
        <dbReference type="ARBA" id="ARBA00008056"/>
    </source>
</evidence>
<dbReference type="PANTHER" id="PTHR10209">
    <property type="entry name" value="OXIDOREDUCTASE, 2OG-FE II OXYGENASE FAMILY PROTEIN"/>
    <property type="match status" value="1"/>
</dbReference>
<evidence type="ECO:0000256" key="6">
    <source>
        <dbReference type="SAM" id="MobiDB-lite"/>
    </source>
</evidence>
<dbReference type="PRINTS" id="PR00682">
    <property type="entry name" value="IPNSYNTHASE"/>
</dbReference>
<evidence type="ECO:0000256" key="4">
    <source>
        <dbReference type="ARBA" id="ARBA00023004"/>
    </source>
</evidence>
<dbReference type="GO" id="GO:0016491">
    <property type="term" value="F:oxidoreductase activity"/>
    <property type="evidence" value="ECO:0007669"/>
    <property type="project" value="UniProtKB-KW"/>
</dbReference>
<feature type="domain" description="Fe2OG dioxygenase" evidence="7">
    <location>
        <begin position="183"/>
        <end position="281"/>
    </location>
</feature>
<sequence>MSQITADQRLADFQAIPVIDISGLLHGDAAARQAVADNLGRAARDVGFFQMVGHGIDLPLREGLITQAKRFFAQPEAIKMERYIGLYHHHRGYVPPGEESPDPNKPDMKEAFDLAFELPSDDPEVLAGTPLLGPNPWPDLDGFREPIAAYYEAAYQVGRALMGGFARALGLDEQQLLRHVTKPPSQLRLIHYPYNPDAEDAQGIGAHTDYECFTLLLPTAPGLEVMNGAGKWIDVPYQEDALVVNIGDMLEIWSNGEFVATSHRVRKVKQERYSFPLFFACDYHTEVAPLPELVERHGKAHYAPLKAGDHLYAQTIQTFRYLRERLAKGEITLPEGAREVGSLGQHGKHSAAQDGKPAS</sequence>
<protein>
    <submittedName>
        <fullName evidence="8">2OG-Fe(II) oxygenase</fullName>
    </submittedName>
</protein>
<dbReference type="InterPro" id="IPR027443">
    <property type="entry name" value="IPNS-like_sf"/>
</dbReference>
<dbReference type="EMBL" id="BMXN01000003">
    <property type="protein sequence ID" value="GGW21431.1"/>
    <property type="molecule type" value="Genomic_DNA"/>
</dbReference>
<dbReference type="GO" id="GO:0046872">
    <property type="term" value="F:metal ion binding"/>
    <property type="evidence" value="ECO:0007669"/>
    <property type="project" value="UniProtKB-KW"/>
</dbReference>
<comment type="similarity">
    <text evidence="1 5">Belongs to the iron/ascorbate-dependent oxidoreductase family.</text>
</comment>
<gene>
    <name evidence="8" type="ORF">GCM10007157_08420</name>
</gene>
<dbReference type="AlphaFoldDB" id="A0A8H9I309"/>
<dbReference type="Pfam" id="PF03171">
    <property type="entry name" value="2OG-FeII_Oxy"/>
    <property type="match status" value="1"/>
</dbReference>
<evidence type="ECO:0000259" key="7">
    <source>
        <dbReference type="PROSITE" id="PS51471"/>
    </source>
</evidence>
<dbReference type="PROSITE" id="PS51471">
    <property type="entry name" value="FE2OG_OXY"/>
    <property type="match status" value="1"/>
</dbReference>
<dbReference type="InterPro" id="IPR005123">
    <property type="entry name" value="Oxoglu/Fe-dep_dioxygenase_dom"/>
</dbReference>
<dbReference type="RefSeq" id="WP_052196369.1">
    <property type="nucleotide sequence ID" value="NZ_BMXN01000003.1"/>
</dbReference>
<proteinExistence type="inferred from homology"/>
<evidence type="ECO:0000313" key="8">
    <source>
        <dbReference type="EMBL" id="GGW21431.1"/>
    </source>
</evidence>
<evidence type="ECO:0000256" key="5">
    <source>
        <dbReference type="RuleBase" id="RU003682"/>
    </source>
</evidence>
<keyword evidence="9" id="KW-1185">Reference proteome</keyword>
<dbReference type="InterPro" id="IPR044861">
    <property type="entry name" value="IPNS-like_FE2OG_OXY"/>
</dbReference>
<dbReference type="Gene3D" id="2.60.120.330">
    <property type="entry name" value="B-lactam Antibiotic, Isopenicillin N Synthase, Chain"/>
    <property type="match status" value="1"/>
</dbReference>
<evidence type="ECO:0000256" key="3">
    <source>
        <dbReference type="ARBA" id="ARBA00023002"/>
    </source>
</evidence>
<keyword evidence="4 5" id="KW-0408">Iron</keyword>
<organism evidence="8 9">
    <name type="scientific">Vreelandella hamiltonii</name>
    <dbReference type="NCBI Taxonomy" id="502829"/>
    <lineage>
        <taxon>Bacteria</taxon>
        <taxon>Pseudomonadati</taxon>
        <taxon>Pseudomonadota</taxon>
        <taxon>Gammaproteobacteria</taxon>
        <taxon>Oceanospirillales</taxon>
        <taxon>Halomonadaceae</taxon>
        <taxon>Vreelandella</taxon>
    </lineage>
</organism>
<dbReference type="SUPFAM" id="SSF51197">
    <property type="entry name" value="Clavaminate synthase-like"/>
    <property type="match status" value="1"/>
</dbReference>
<comment type="caution">
    <text evidence="8">The sequence shown here is derived from an EMBL/GenBank/DDBJ whole genome shotgun (WGS) entry which is preliminary data.</text>
</comment>
<dbReference type="Proteomes" id="UP000623776">
    <property type="component" value="Unassembled WGS sequence"/>
</dbReference>
<feature type="region of interest" description="Disordered" evidence="6">
    <location>
        <begin position="338"/>
        <end position="359"/>
    </location>
</feature>
<name>A0A8H9I309_9GAMM</name>
<keyword evidence="2 5" id="KW-0479">Metal-binding</keyword>
<keyword evidence="3 5" id="KW-0560">Oxidoreductase</keyword>